<dbReference type="Gene3D" id="2.40.50.100">
    <property type="match status" value="1"/>
</dbReference>
<comment type="caution">
    <text evidence="4">The sequence shown here is derived from an EMBL/GenBank/DDBJ whole genome shotgun (WGS) entry which is preliminary data.</text>
</comment>
<dbReference type="PROSITE" id="PS51257">
    <property type="entry name" value="PROKAR_LIPOPROTEIN"/>
    <property type="match status" value="1"/>
</dbReference>
<gene>
    <name evidence="4" type="ORF">PPEP_a3773</name>
</gene>
<evidence type="ECO:0000313" key="5">
    <source>
        <dbReference type="Proteomes" id="UP000660708"/>
    </source>
</evidence>
<dbReference type="Pfam" id="PF25973">
    <property type="entry name" value="BSH_CzcB"/>
    <property type="match status" value="1"/>
</dbReference>
<dbReference type="GO" id="GO:0015562">
    <property type="term" value="F:efflux transmembrane transporter activity"/>
    <property type="evidence" value="ECO:0007669"/>
    <property type="project" value="TreeGrafter"/>
</dbReference>
<protein>
    <recommendedName>
        <fullName evidence="3">CzcB-like barrel-sandwich hybrid domain-containing protein</fullName>
    </recommendedName>
</protein>
<feature type="domain" description="CzcB-like barrel-sandwich hybrid" evidence="3">
    <location>
        <begin position="60"/>
        <end position="197"/>
    </location>
</feature>
<dbReference type="RefSeq" id="WP_167508287.1">
    <property type="nucleotide sequence ID" value="NZ_AQHF01000022.1"/>
</dbReference>
<dbReference type="GO" id="GO:1990281">
    <property type="term" value="C:efflux pump complex"/>
    <property type="evidence" value="ECO:0007669"/>
    <property type="project" value="TreeGrafter"/>
</dbReference>
<reference evidence="4 5" key="1">
    <citation type="submission" date="2015-06" db="EMBL/GenBank/DDBJ databases">
        <title>Genome sequence of Pseudoalteromonas peptidolytica.</title>
        <authorList>
            <person name="Xie B.-B."/>
            <person name="Rong J.-C."/>
            <person name="Qin Q.-L."/>
            <person name="Zhang Y.-Z."/>
        </authorList>
    </citation>
    <scope>NUCLEOTIDE SEQUENCE [LARGE SCALE GENOMIC DNA]</scope>
    <source>
        <strain evidence="4 5">F12-50-A1</strain>
    </source>
</reference>
<keyword evidence="2" id="KW-0175">Coiled coil</keyword>
<dbReference type="SUPFAM" id="SSF111369">
    <property type="entry name" value="HlyD-like secretion proteins"/>
    <property type="match status" value="1"/>
</dbReference>
<feature type="coiled-coil region" evidence="2">
    <location>
        <begin position="98"/>
        <end position="167"/>
    </location>
</feature>
<dbReference type="PANTHER" id="PTHR30469">
    <property type="entry name" value="MULTIDRUG RESISTANCE PROTEIN MDTA"/>
    <property type="match status" value="1"/>
</dbReference>
<evidence type="ECO:0000256" key="2">
    <source>
        <dbReference type="SAM" id="Coils"/>
    </source>
</evidence>
<accession>A0A8I0MVA6</accession>
<keyword evidence="5" id="KW-1185">Reference proteome</keyword>
<comment type="similarity">
    <text evidence="1">Belongs to the membrane fusion protein (MFP) (TC 8.A.1) family.</text>
</comment>
<dbReference type="InterPro" id="IPR058647">
    <property type="entry name" value="BSH_CzcB-like"/>
</dbReference>
<dbReference type="EMBL" id="AQHF01000022">
    <property type="protein sequence ID" value="MBE0346524.1"/>
    <property type="molecule type" value="Genomic_DNA"/>
</dbReference>
<evidence type="ECO:0000259" key="3">
    <source>
        <dbReference type="Pfam" id="PF25973"/>
    </source>
</evidence>
<dbReference type="Gene3D" id="2.40.30.170">
    <property type="match status" value="1"/>
</dbReference>
<dbReference type="Gene3D" id="1.10.287.470">
    <property type="entry name" value="Helix hairpin bin"/>
    <property type="match status" value="1"/>
</dbReference>
<evidence type="ECO:0000256" key="1">
    <source>
        <dbReference type="ARBA" id="ARBA00009477"/>
    </source>
</evidence>
<sequence length="356" mass="39447">MFFKFIFLLFTTALLGCSVEPKEEVAEYIVKPEVFEAVELVETVPTKRFYSTITGSDVVDVASLSTARIKSLSAFAGKRVVKGEVLAALYSPTLETQLREKQSQLTSAQQAQAQAERDFERLKKLFAKKLVSDSVLDIARLELDQQVQQVRSAKVLLEEARNMLNEQQIVAPSDGIITNNYARAGDVVDAGQPIFQLQTLTTLKAEFLLPEQEYIDLAINQTVTIYVPSINKRLTGKVIEKSLPSMAVGRLFKLTVDLNHQSPELVGLLSRLELAITHDPLFRVPASAIHYDLNKQAYVFVAQPELERFSVNLLGNEGDKVLVTAPRLAGQDLLVTSAAKLGVNLAMLRGQDNDKK</sequence>
<proteinExistence type="inferred from homology"/>
<organism evidence="4 5">
    <name type="scientific">Pseudoalteromonas peptidolytica F12-50-A1</name>
    <dbReference type="NCBI Taxonomy" id="1315280"/>
    <lineage>
        <taxon>Bacteria</taxon>
        <taxon>Pseudomonadati</taxon>
        <taxon>Pseudomonadota</taxon>
        <taxon>Gammaproteobacteria</taxon>
        <taxon>Alteromonadales</taxon>
        <taxon>Pseudoalteromonadaceae</taxon>
        <taxon>Pseudoalteromonas</taxon>
    </lineage>
</organism>
<dbReference type="InterPro" id="IPR006143">
    <property type="entry name" value="RND_pump_MFP"/>
</dbReference>
<dbReference type="AlphaFoldDB" id="A0A8I0MVA6"/>
<dbReference type="Proteomes" id="UP000660708">
    <property type="component" value="Unassembled WGS sequence"/>
</dbReference>
<evidence type="ECO:0000313" key="4">
    <source>
        <dbReference type="EMBL" id="MBE0346524.1"/>
    </source>
</evidence>
<name>A0A8I0MVA6_9GAMM</name>
<dbReference type="NCBIfam" id="TIGR01730">
    <property type="entry name" value="RND_mfp"/>
    <property type="match status" value="1"/>
</dbReference>
<dbReference type="PANTHER" id="PTHR30469:SF15">
    <property type="entry name" value="HLYD FAMILY OF SECRETION PROTEINS"/>
    <property type="match status" value="1"/>
</dbReference>